<dbReference type="Proteomes" id="UP001642540">
    <property type="component" value="Unassembled WGS sequence"/>
</dbReference>
<evidence type="ECO:0000256" key="1">
    <source>
        <dbReference type="SAM" id="Phobius"/>
    </source>
</evidence>
<feature type="transmembrane region" description="Helical" evidence="1">
    <location>
        <begin position="49"/>
        <end position="71"/>
    </location>
</feature>
<feature type="transmembrane region" description="Helical" evidence="1">
    <location>
        <begin position="91"/>
        <end position="123"/>
    </location>
</feature>
<evidence type="ECO:0008006" key="4">
    <source>
        <dbReference type="Google" id="ProtNLM"/>
    </source>
</evidence>
<reference evidence="2 3" key="1">
    <citation type="submission" date="2024-08" db="EMBL/GenBank/DDBJ databases">
        <authorList>
            <person name="Cucini C."/>
            <person name="Frati F."/>
        </authorList>
    </citation>
    <scope>NUCLEOTIDE SEQUENCE [LARGE SCALE GENOMIC DNA]</scope>
</reference>
<organism evidence="2 3">
    <name type="scientific">Orchesella dallaii</name>
    <dbReference type="NCBI Taxonomy" id="48710"/>
    <lineage>
        <taxon>Eukaryota</taxon>
        <taxon>Metazoa</taxon>
        <taxon>Ecdysozoa</taxon>
        <taxon>Arthropoda</taxon>
        <taxon>Hexapoda</taxon>
        <taxon>Collembola</taxon>
        <taxon>Entomobryomorpha</taxon>
        <taxon>Entomobryoidea</taxon>
        <taxon>Orchesellidae</taxon>
        <taxon>Orchesellinae</taxon>
        <taxon>Orchesella</taxon>
    </lineage>
</organism>
<name>A0ABP1QZE7_9HEXA</name>
<sequence length="359" mass="41126">MLIQAWVTVYTMEKDPQELCYLNNQLYHRAGVKYRGWPSSRRLPNLQELVAYGMAISFCIFPFACATYPLIRSYDPMNVELKDVLPNVPRRVIAALFYGFVSFFAANACCSFLLSCITMVYGLQMEAETNYKLSLEMPTDETPRQLERVIDTILKKAFLLLEKIIRKKQNAVKPFSFNAELPYTSETNDKIHPSGSTLHVPTNESGLRLTINEKFKKRRNQHIQLRLIMSISNKTVDVFVPTMAIVGMLICILFNYTIISMYDREDFQLFIGIGICLLVCINTLILFMCKHASMPLILTSDTITFWIGKLRGPVEKRQVRCMRPVGYTLGGFFYAKRDTALEINDIILNSTINLLIGEV</sequence>
<accession>A0ABP1QZE7</accession>
<feature type="transmembrane region" description="Helical" evidence="1">
    <location>
        <begin position="267"/>
        <end position="289"/>
    </location>
</feature>
<keyword evidence="3" id="KW-1185">Reference proteome</keyword>
<keyword evidence="1" id="KW-0812">Transmembrane</keyword>
<evidence type="ECO:0000313" key="2">
    <source>
        <dbReference type="EMBL" id="CAL8112132.1"/>
    </source>
</evidence>
<comment type="caution">
    <text evidence="2">The sequence shown here is derived from an EMBL/GenBank/DDBJ whole genome shotgun (WGS) entry which is preliminary data.</text>
</comment>
<feature type="transmembrane region" description="Helical" evidence="1">
    <location>
        <begin position="238"/>
        <end position="261"/>
    </location>
</feature>
<protein>
    <recommendedName>
        <fullName evidence="4">Odorant receptor</fullName>
    </recommendedName>
</protein>
<keyword evidence="1" id="KW-1133">Transmembrane helix</keyword>
<proteinExistence type="predicted"/>
<dbReference type="EMBL" id="CAXLJM020000048">
    <property type="protein sequence ID" value="CAL8112132.1"/>
    <property type="molecule type" value="Genomic_DNA"/>
</dbReference>
<keyword evidence="1" id="KW-0472">Membrane</keyword>
<evidence type="ECO:0000313" key="3">
    <source>
        <dbReference type="Proteomes" id="UP001642540"/>
    </source>
</evidence>
<gene>
    <name evidence="2" type="ORF">ODALV1_LOCUS15500</name>
</gene>